<evidence type="ECO:0008006" key="3">
    <source>
        <dbReference type="Google" id="ProtNLM"/>
    </source>
</evidence>
<dbReference type="EMBL" id="LBSM01000017">
    <property type="protein sequence ID" value="KKQ17629.1"/>
    <property type="molecule type" value="Genomic_DNA"/>
</dbReference>
<dbReference type="PANTHER" id="PTHR43434:SF1">
    <property type="entry name" value="PHOSPHOGLYCOLATE PHOSPHATASE"/>
    <property type="match status" value="1"/>
</dbReference>
<dbReference type="SUPFAM" id="SSF56784">
    <property type="entry name" value="HAD-like"/>
    <property type="match status" value="1"/>
</dbReference>
<dbReference type="Pfam" id="PF13419">
    <property type="entry name" value="HAD_2"/>
    <property type="match status" value="1"/>
</dbReference>
<dbReference type="Gene3D" id="1.10.150.240">
    <property type="entry name" value="Putative phosphatase, domain 2"/>
    <property type="match status" value="1"/>
</dbReference>
<dbReference type="Proteomes" id="UP000034508">
    <property type="component" value="Unassembled WGS sequence"/>
</dbReference>
<dbReference type="InterPro" id="IPR023198">
    <property type="entry name" value="PGP-like_dom2"/>
</dbReference>
<gene>
    <name evidence="1" type="ORF">US31_C0017G0023</name>
</gene>
<evidence type="ECO:0000313" key="2">
    <source>
        <dbReference type="Proteomes" id="UP000034508"/>
    </source>
</evidence>
<dbReference type="GO" id="GO:0006281">
    <property type="term" value="P:DNA repair"/>
    <property type="evidence" value="ECO:0007669"/>
    <property type="project" value="TreeGrafter"/>
</dbReference>
<name>A0A0G0I0A1_9BACT</name>
<dbReference type="PANTHER" id="PTHR43434">
    <property type="entry name" value="PHOSPHOGLYCOLATE PHOSPHATASE"/>
    <property type="match status" value="1"/>
</dbReference>
<dbReference type="InterPro" id="IPR041492">
    <property type="entry name" value="HAD_2"/>
</dbReference>
<dbReference type="SFLD" id="SFLDG01129">
    <property type="entry name" value="C1.5:_HAD__Beta-PGM__Phosphata"/>
    <property type="match status" value="1"/>
</dbReference>
<dbReference type="Gene3D" id="3.40.50.1000">
    <property type="entry name" value="HAD superfamily/HAD-like"/>
    <property type="match status" value="1"/>
</dbReference>
<dbReference type="InterPro" id="IPR036412">
    <property type="entry name" value="HAD-like_sf"/>
</dbReference>
<reference evidence="1 2" key="1">
    <citation type="journal article" date="2015" name="Nature">
        <title>rRNA introns, odd ribosomes, and small enigmatic genomes across a large radiation of phyla.</title>
        <authorList>
            <person name="Brown C.T."/>
            <person name="Hug L.A."/>
            <person name="Thomas B.C."/>
            <person name="Sharon I."/>
            <person name="Castelle C.J."/>
            <person name="Singh A."/>
            <person name="Wilkins M.J."/>
            <person name="Williams K.H."/>
            <person name="Banfield J.F."/>
        </authorList>
    </citation>
    <scope>NUCLEOTIDE SEQUENCE [LARGE SCALE GENOMIC DNA]</scope>
</reference>
<dbReference type="InterPro" id="IPR023214">
    <property type="entry name" value="HAD_sf"/>
</dbReference>
<dbReference type="GO" id="GO:0008967">
    <property type="term" value="F:phosphoglycolate phosphatase activity"/>
    <property type="evidence" value="ECO:0007669"/>
    <property type="project" value="TreeGrafter"/>
</dbReference>
<proteinExistence type="predicted"/>
<accession>A0A0G0I0A1</accession>
<dbReference type="SFLD" id="SFLDS00003">
    <property type="entry name" value="Haloacid_Dehalogenase"/>
    <property type="match status" value="1"/>
</dbReference>
<dbReference type="InterPro" id="IPR050155">
    <property type="entry name" value="HAD-like_hydrolase_sf"/>
</dbReference>
<protein>
    <recommendedName>
        <fullName evidence="3">HAD family hydrolase</fullName>
    </recommendedName>
</protein>
<evidence type="ECO:0000313" key="1">
    <source>
        <dbReference type="EMBL" id="KKQ17629.1"/>
    </source>
</evidence>
<sequence length="170" mass="19431">MNINGIDVKGIVFDLDGTLVWTREKYIHKVIKQTLGKFGRISSRKERCEFWYKSNRDLIIQDAFGVDPHKFWEEFQNYDTLELRQQYVKVYSDAIYSLGELKKSGIRTGILTGSPEKIMEMEVGLLNHDFDALVSANSRNGIPQKPNGVGLEICLTRMCIPLENCVIVGN</sequence>
<organism evidence="1 2">
    <name type="scientific">Berkelbacteria bacterium GW2011_GWA1_36_9</name>
    <dbReference type="NCBI Taxonomy" id="1618331"/>
    <lineage>
        <taxon>Bacteria</taxon>
        <taxon>Candidatus Berkelbacteria</taxon>
    </lineage>
</organism>
<dbReference type="PATRIC" id="fig|1618331.3.peg.804"/>
<comment type="caution">
    <text evidence="1">The sequence shown here is derived from an EMBL/GenBank/DDBJ whole genome shotgun (WGS) entry which is preliminary data.</text>
</comment>
<dbReference type="AlphaFoldDB" id="A0A0G0I0A1"/>